<accession>A0A0G1XXX1</accession>
<evidence type="ECO:0000313" key="2">
    <source>
        <dbReference type="Proteomes" id="UP000034740"/>
    </source>
</evidence>
<reference evidence="1 2" key="1">
    <citation type="journal article" date="2015" name="Nature">
        <title>rRNA introns, odd ribosomes, and small enigmatic genomes across a large radiation of phyla.</title>
        <authorList>
            <person name="Brown C.T."/>
            <person name="Hug L.A."/>
            <person name="Thomas B.C."/>
            <person name="Sharon I."/>
            <person name="Castelle C.J."/>
            <person name="Singh A."/>
            <person name="Wilkins M.J."/>
            <person name="Williams K.H."/>
            <person name="Banfield J.F."/>
        </authorList>
    </citation>
    <scope>NUCLEOTIDE SEQUENCE [LARGE SCALE GENOMIC DNA]</scope>
</reference>
<name>A0A0G1XXX1_9BACT</name>
<sequence>MERDYAQGLFELDPGKSDLPKIRAVLKRRGHEKLLPRIFSEYQKLVLRKERSAMYKKVTPEKEQNRILLELYRKLTNG</sequence>
<protein>
    <submittedName>
        <fullName evidence="1">Uncharacterized protein</fullName>
    </submittedName>
</protein>
<evidence type="ECO:0000313" key="1">
    <source>
        <dbReference type="EMBL" id="KKW35851.1"/>
    </source>
</evidence>
<comment type="caution">
    <text evidence="1">The sequence shown here is derived from an EMBL/GenBank/DDBJ whole genome shotgun (WGS) entry which is preliminary data.</text>
</comment>
<dbReference type="Proteomes" id="UP000034740">
    <property type="component" value="Unassembled WGS sequence"/>
</dbReference>
<dbReference type="EMBL" id="LCRO01000002">
    <property type="protein sequence ID" value="KKW35851.1"/>
    <property type="molecule type" value="Genomic_DNA"/>
</dbReference>
<dbReference type="AlphaFoldDB" id="A0A0G1XXX1"/>
<proteinExistence type="predicted"/>
<organism evidence="1 2">
    <name type="scientific">Candidatus Adlerbacteria bacterium GW2011_GWA1_54_10</name>
    <dbReference type="NCBI Taxonomy" id="1618605"/>
    <lineage>
        <taxon>Bacteria</taxon>
        <taxon>Candidatus Adleribacteriota</taxon>
    </lineage>
</organism>
<gene>
    <name evidence="1" type="ORF">UY83_C0002G0008</name>
</gene>